<dbReference type="Proteomes" id="UP000054248">
    <property type="component" value="Unassembled WGS sequence"/>
</dbReference>
<dbReference type="InterPro" id="IPR032675">
    <property type="entry name" value="LRR_dom_sf"/>
</dbReference>
<dbReference type="OrthoDB" id="2884925at2759"/>
<dbReference type="SUPFAM" id="SSF52047">
    <property type="entry name" value="RNI-like"/>
    <property type="match status" value="1"/>
</dbReference>
<organism evidence="2 3">
    <name type="scientific">Tulasnella calospora MUT 4182</name>
    <dbReference type="NCBI Taxonomy" id="1051891"/>
    <lineage>
        <taxon>Eukaryota</taxon>
        <taxon>Fungi</taxon>
        <taxon>Dikarya</taxon>
        <taxon>Basidiomycota</taxon>
        <taxon>Agaricomycotina</taxon>
        <taxon>Agaricomycetes</taxon>
        <taxon>Cantharellales</taxon>
        <taxon>Tulasnellaceae</taxon>
        <taxon>Tulasnella</taxon>
    </lineage>
</organism>
<sequence length="668" mass="74464">MASLSITEEARRRKSCLDKWNHDLDSLVSASNAYMTSTAQLVRACPLNDTAPLQAMGVVDDGSVASVTDVFNRIGDRIFEIGLVEEQARLSKSSLVRRRNRMADVTSVSRLPDEVLALVFEYIAKTKDTIAPIRITGLKRVAVLRPEIIFTWVSQQWRDIALNLPRLWRDINFYNEKPPFIRTQKYLIRSQELPLRVSFNAHYMLSSQYLNHDVYLLTAIGTVLPAFKRWGSISVTAENIKQLRRCFYAMHHSEQGDKAKHIKSLRLSLPTPPGTPVKVLFNEDLSRFWKGAIEELQALALTGVTIPWDWTGWYSRLRHFKLAYTDASSDLLTVPFVEAVWPLKSQFLAVLKACPTLETLDLVELRFRDQAQILHATPPLGPITSVPEEHAEHGVSLPRLHKLSIKTRHCPTLQHLLDMIVANNLEDFHCDTRGGAGSQDPENIASFLVRISQVQAAPLRRLSLAYDHNPNLYRNGPGLLDLLQRVPGLEELVIQEGEISDEFLKALTPPSALETRSIILPKLRALKLWKTPEPVSPINVVNLVRGRAAAAASSTEEGPNSYVPLRILHVRRPQTDLSPHRTLPGTVGPPIDVAALQDGIKRMQDLTEVLDELGWNDSTWKKGEPVDPKQAVGGTEAPPSGQFIRLGDLSTLGALIGGGTTSHTGVVD</sequence>
<evidence type="ECO:0000256" key="1">
    <source>
        <dbReference type="SAM" id="MobiDB-lite"/>
    </source>
</evidence>
<dbReference type="Gene3D" id="3.80.10.10">
    <property type="entry name" value="Ribonuclease Inhibitor"/>
    <property type="match status" value="1"/>
</dbReference>
<gene>
    <name evidence="2" type="ORF">M407DRAFT_25039</name>
</gene>
<dbReference type="EMBL" id="KN823038">
    <property type="protein sequence ID" value="KIO25665.1"/>
    <property type="molecule type" value="Genomic_DNA"/>
</dbReference>
<protein>
    <submittedName>
        <fullName evidence="2">Uncharacterized protein</fullName>
    </submittedName>
</protein>
<reference evidence="3" key="2">
    <citation type="submission" date="2015-01" db="EMBL/GenBank/DDBJ databases">
        <title>Evolutionary Origins and Diversification of the Mycorrhizal Mutualists.</title>
        <authorList>
            <consortium name="DOE Joint Genome Institute"/>
            <consortium name="Mycorrhizal Genomics Consortium"/>
            <person name="Kohler A."/>
            <person name="Kuo A."/>
            <person name="Nagy L.G."/>
            <person name="Floudas D."/>
            <person name="Copeland A."/>
            <person name="Barry K.W."/>
            <person name="Cichocki N."/>
            <person name="Veneault-Fourrey C."/>
            <person name="LaButti K."/>
            <person name="Lindquist E.A."/>
            <person name="Lipzen A."/>
            <person name="Lundell T."/>
            <person name="Morin E."/>
            <person name="Murat C."/>
            <person name="Riley R."/>
            <person name="Ohm R."/>
            <person name="Sun H."/>
            <person name="Tunlid A."/>
            <person name="Henrissat B."/>
            <person name="Grigoriev I.V."/>
            <person name="Hibbett D.S."/>
            <person name="Martin F."/>
        </authorList>
    </citation>
    <scope>NUCLEOTIDE SEQUENCE [LARGE SCALE GENOMIC DNA]</scope>
    <source>
        <strain evidence="3">MUT 4182</strain>
    </source>
</reference>
<dbReference type="AlphaFoldDB" id="A0A0C3Q7P2"/>
<evidence type="ECO:0000313" key="3">
    <source>
        <dbReference type="Proteomes" id="UP000054248"/>
    </source>
</evidence>
<dbReference type="HOGENOM" id="CLU_411143_0_0_1"/>
<feature type="region of interest" description="Disordered" evidence="1">
    <location>
        <begin position="619"/>
        <end position="640"/>
    </location>
</feature>
<proteinExistence type="predicted"/>
<keyword evidence="3" id="KW-1185">Reference proteome</keyword>
<dbReference type="STRING" id="1051891.A0A0C3Q7P2"/>
<reference evidence="2 3" key="1">
    <citation type="submission" date="2014-04" db="EMBL/GenBank/DDBJ databases">
        <authorList>
            <consortium name="DOE Joint Genome Institute"/>
            <person name="Kuo A."/>
            <person name="Girlanda M."/>
            <person name="Perotto S."/>
            <person name="Kohler A."/>
            <person name="Nagy L.G."/>
            <person name="Floudas D."/>
            <person name="Copeland A."/>
            <person name="Barry K.W."/>
            <person name="Cichocki N."/>
            <person name="Veneault-Fourrey C."/>
            <person name="LaButti K."/>
            <person name="Lindquist E.A."/>
            <person name="Lipzen A."/>
            <person name="Lundell T."/>
            <person name="Morin E."/>
            <person name="Murat C."/>
            <person name="Sun H."/>
            <person name="Tunlid A."/>
            <person name="Henrissat B."/>
            <person name="Grigoriev I.V."/>
            <person name="Hibbett D.S."/>
            <person name="Martin F."/>
            <person name="Nordberg H.P."/>
            <person name="Cantor M.N."/>
            <person name="Hua S.X."/>
        </authorList>
    </citation>
    <scope>NUCLEOTIDE SEQUENCE [LARGE SCALE GENOMIC DNA]</scope>
    <source>
        <strain evidence="2 3">MUT 4182</strain>
    </source>
</reference>
<evidence type="ECO:0000313" key="2">
    <source>
        <dbReference type="EMBL" id="KIO25665.1"/>
    </source>
</evidence>
<name>A0A0C3Q7P2_9AGAM</name>
<accession>A0A0C3Q7P2</accession>